<dbReference type="SMART" id="SM00849">
    <property type="entry name" value="Lactamase_B"/>
    <property type="match status" value="1"/>
</dbReference>
<proteinExistence type="predicted"/>
<dbReference type="InterPro" id="IPR001279">
    <property type="entry name" value="Metallo-B-lactamas"/>
</dbReference>
<dbReference type="Gene3D" id="3.60.15.10">
    <property type="entry name" value="Ribonuclease Z/Hydroxyacylglutathione hydrolase-like"/>
    <property type="match status" value="1"/>
</dbReference>
<keyword evidence="4" id="KW-1185">Reference proteome</keyword>
<organism evidence="3 4">
    <name type="scientific">Pyxidicoccus parkwayensis</name>
    <dbReference type="NCBI Taxonomy" id="2813578"/>
    <lineage>
        <taxon>Bacteria</taxon>
        <taxon>Pseudomonadati</taxon>
        <taxon>Myxococcota</taxon>
        <taxon>Myxococcia</taxon>
        <taxon>Myxococcales</taxon>
        <taxon>Cystobacterineae</taxon>
        <taxon>Myxococcaceae</taxon>
        <taxon>Pyxidicoccus</taxon>
    </lineage>
</organism>
<feature type="chain" id="PRO_5047348928" evidence="1">
    <location>
        <begin position="24"/>
        <end position="306"/>
    </location>
</feature>
<accession>A0ABX7PAM5</accession>
<evidence type="ECO:0000256" key="1">
    <source>
        <dbReference type="SAM" id="SignalP"/>
    </source>
</evidence>
<dbReference type="Pfam" id="PF12706">
    <property type="entry name" value="Lactamase_B_2"/>
    <property type="match status" value="1"/>
</dbReference>
<name>A0ABX7PAM5_9BACT</name>
<evidence type="ECO:0000313" key="4">
    <source>
        <dbReference type="Proteomes" id="UP000662747"/>
    </source>
</evidence>
<feature type="domain" description="Metallo-beta-lactamase" evidence="2">
    <location>
        <begin position="46"/>
        <end position="230"/>
    </location>
</feature>
<dbReference type="InterPro" id="IPR050114">
    <property type="entry name" value="UPF0173_UPF0282_UlaG_hydrolase"/>
</dbReference>
<dbReference type="PROSITE" id="PS51257">
    <property type="entry name" value="PROKAR_LIPOPROTEIN"/>
    <property type="match status" value="1"/>
</dbReference>
<sequence>MLLGKMGLIAAMVSLLAACAGGAAGGAPEAPPSGKPAGDGTLRWFGGPTVLLERGGVRLMTDPMLGPRGPHAFVLPKHPSTGAPNADITRYVDPPEVPLGRLDAVILSHGHADHFDARAKELLPKDTLLIVAPASEANVRKAGFTNVRALDWGQSTVLEAGGSRVRVTAVPAHHSHDSALDTELGKGNGYVLAWEGDSPYVVYWTGDAMLSEELRQLPAQLGAVDLFLPHLGGVGGDGPLGLRTMDADEALQLMSLLRPRRTIPIHHTTFSHYREPVRALEQQAEKAGLGNGLQLPRDGEAIDLAR</sequence>
<reference evidence="3 4" key="1">
    <citation type="submission" date="2021-02" db="EMBL/GenBank/DDBJ databases">
        <title>De Novo genome assembly of isolated myxobacteria.</title>
        <authorList>
            <person name="Stevens D.C."/>
        </authorList>
    </citation>
    <scope>NUCLEOTIDE SEQUENCE [LARGE SCALE GENOMIC DNA]</scope>
    <source>
        <strain evidence="4">SCPEA02</strain>
    </source>
</reference>
<dbReference type="RefSeq" id="WP_206729007.1">
    <property type="nucleotide sequence ID" value="NZ_CP071090.1"/>
</dbReference>
<dbReference type="Proteomes" id="UP000662747">
    <property type="component" value="Chromosome"/>
</dbReference>
<feature type="signal peptide" evidence="1">
    <location>
        <begin position="1"/>
        <end position="23"/>
    </location>
</feature>
<gene>
    <name evidence="3" type="ORF">JY651_22360</name>
</gene>
<protein>
    <submittedName>
        <fullName evidence="3">MBL fold metallo-hydrolase</fullName>
    </submittedName>
</protein>
<dbReference type="PANTHER" id="PTHR43546:SF7">
    <property type="entry name" value="METALLO-BETA-LACTAMASE DOMAIN-CONTAINING PROTEIN"/>
    <property type="match status" value="1"/>
</dbReference>
<dbReference type="PANTHER" id="PTHR43546">
    <property type="entry name" value="UPF0173 METAL-DEPENDENT HYDROLASE MJ1163-RELATED"/>
    <property type="match status" value="1"/>
</dbReference>
<dbReference type="InterPro" id="IPR036866">
    <property type="entry name" value="RibonucZ/Hydroxyglut_hydro"/>
</dbReference>
<dbReference type="SUPFAM" id="SSF56281">
    <property type="entry name" value="Metallo-hydrolase/oxidoreductase"/>
    <property type="match status" value="1"/>
</dbReference>
<evidence type="ECO:0000259" key="2">
    <source>
        <dbReference type="SMART" id="SM00849"/>
    </source>
</evidence>
<keyword evidence="1" id="KW-0732">Signal</keyword>
<dbReference type="EMBL" id="CP071090">
    <property type="protein sequence ID" value="QSQ27486.1"/>
    <property type="molecule type" value="Genomic_DNA"/>
</dbReference>
<evidence type="ECO:0000313" key="3">
    <source>
        <dbReference type="EMBL" id="QSQ27486.1"/>
    </source>
</evidence>